<dbReference type="PANTHER" id="PTHR38011:SF7">
    <property type="entry name" value="2,5-DIAMINO-6-RIBOSYLAMINO-4(3H)-PYRIMIDINONE 5'-PHOSPHATE REDUCTASE"/>
    <property type="match status" value="1"/>
</dbReference>
<proteinExistence type="predicted"/>
<gene>
    <name evidence="5" type="ORF">GCM10017083_25980</name>
</gene>
<keyword evidence="6" id="KW-1185">Reference proteome</keyword>
<sequence length="263" mass="26887">MSDAWPAVRDAMATARRVRRGDVSADDLAALLAGLRGRADLPPAGPALLDLVARAGAGPTAVAQLGQTLDGRIATVTGHSRYVNGPEALDHLHRLRALADAVVIGAGTAVDDDPSLTTRRVDGPNPVRVLIDPSGRVPAGRKLLTDGLAPTLVCGPARDGTETLDLPAGGASPRAILLALAARGLEVVLVEGGAATVSRFLGDGCIDRLHLLVAPTLLGSGRPGIVLPEVATMAGALRFDARRYPLGDDTLFDLTASAAKLPA</sequence>
<dbReference type="Gene3D" id="3.40.430.10">
    <property type="entry name" value="Dihydrofolate Reductase, subunit A"/>
    <property type="match status" value="1"/>
</dbReference>
<protein>
    <recommendedName>
        <fullName evidence="4">Bacterial bifunctional deaminase-reductase C-terminal domain-containing protein</fullName>
    </recommendedName>
</protein>
<reference evidence="5" key="1">
    <citation type="journal article" date="2014" name="Int. J. Syst. Evol. Microbiol.">
        <title>Complete genome sequence of Corynebacterium casei LMG S-19264T (=DSM 44701T), isolated from a smear-ripened cheese.</title>
        <authorList>
            <consortium name="US DOE Joint Genome Institute (JGI-PGF)"/>
            <person name="Walter F."/>
            <person name="Albersmeier A."/>
            <person name="Kalinowski J."/>
            <person name="Ruckert C."/>
        </authorList>
    </citation>
    <scope>NUCLEOTIDE SEQUENCE</scope>
    <source>
        <strain evidence="5">KCTC 42651</strain>
    </source>
</reference>
<dbReference type="RefSeq" id="WP_229837045.1">
    <property type="nucleotide sequence ID" value="NZ_BMZS01000005.1"/>
</dbReference>
<dbReference type="GO" id="GO:0008703">
    <property type="term" value="F:5-amino-6-(5-phosphoribosylamino)uracil reductase activity"/>
    <property type="evidence" value="ECO:0007669"/>
    <property type="project" value="InterPro"/>
</dbReference>
<evidence type="ECO:0000256" key="1">
    <source>
        <dbReference type="ARBA" id="ARBA00005104"/>
    </source>
</evidence>
<dbReference type="InterPro" id="IPR050765">
    <property type="entry name" value="Riboflavin_Biosynth_HTPR"/>
</dbReference>
<dbReference type="Pfam" id="PF01872">
    <property type="entry name" value="RibD_C"/>
    <property type="match status" value="1"/>
</dbReference>
<accession>A0A919CR29</accession>
<dbReference type="Proteomes" id="UP000630353">
    <property type="component" value="Unassembled WGS sequence"/>
</dbReference>
<keyword evidence="2" id="KW-0521">NADP</keyword>
<dbReference type="PANTHER" id="PTHR38011">
    <property type="entry name" value="DIHYDROFOLATE REDUCTASE FAMILY PROTEIN (AFU_ORTHOLOGUE AFUA_8G06820)"/>
    <property type="match status" value="1"/>
</dbReference>
<feature type="domain" description="Bacterial bifunctional deaminase-reductase C-terminal" evidence="4">
    <location>
        <begin position="61"/>
        <end position="225"/>
    </location>
</feature>
<comment type="pathway">
    <text evidence="1">Cofactor biosynthesis; riboflavin biosynthesis.</text>
</comment>
<dbReference type="GO" id="GO:0009231">
    <property type="term" value="P:riboflavin biosynthetic process"/>
    <property type="evidence" value="ECO:0007669"/>
    <property type="project" value="InterPro"/>
</dbReference>
<organism evidence="5 6">
    <name type="scientific">Thalassobaculum fulvum</name>
    <dbReference type="NCBI Taxonomy" id="1633335"/>
    <lineage>
        <taxon>Bacteria</taxon>
        <taxon>Pseudomonadati</taxon>
        <taxon>Pseudomonadota</taxon>
        <taxon>Alphaproteobacteria</taxon>
        <taxon>Rhodospirillales</taxon>
        <taxon>Thalassobaculaceae</taxon>
        <taxon>Thalassobaculum</taxon>
    </lineage>
</organism>
<evidence type="ECO:0000313" key="5">
    <source>
        <dbReference type="EMBL" id="GHD51480.1"/>
    </source>
</evidence>
<evidence type="ECO:0000259" key="4">
    <source>
        <dbReference type="Pfam" id="PF01872"/>
    </source>
</evidence>
<evidence type="ECO:0000256" key="2">
    <source>
        <dbReference type="ARBA" id="ARBA00022857"/>
    </source>
</evidence>
<dbReference type="EMBL" id="BMZS01000005">
    <property type="protein sequence ID" value="GHD51480.1"/>
    <property type="molecule type" value="Genomic_DNA"/>
</dbReference>
<reference evidence="5" key="2">
    <citation type="submission" date="2020-09" db="EMBL/GenBank/DDBJ databases">
        <authorList>
            <person name="Sun Q."/>
            <person name="Kim S."/>
        </authorList>
    </citation>
    <scope>NUCLEOTIDE SEQUENCE</scope>
    <source>
        <strain evidence="5">KCTC 42651</strain>
    </source>
</reference>
<evidence type="ECO:0000256" key="3">
    <source>
        <dbReference type="ARBA" id="ARBA00023002"/>
    </source>
</evidence>
<dbReference type="InterPro" id="IPR024072">
    <property type="entry name" value="DHFR-like_dom_sf"/>
</dbReference>
<dbReference type="SUPFAM" id="SSF53597">
    <property type="entry name" value="Dihydrofolate reductase-like"/>
    <property type="match status" value="1"/>
</dbReference>
<dbReference type="AlphaFoldDB" id="A0A919CR29"/>
<dbReference type="InterPro" id="IPR002734">
    <property type="entry name" value="RibDG_C"/>
</dbReference>
<evidence type="ECO:0000313" key="6">
    <source>
        <dbReference type="Proteomes" id="UP000630353"/>
    </source>
</evidence>
<name>A0A919CR29_9PROT</name>
<comment type="caution">
    <text evidence="5">The sequence shown here is derived from an EMBL/GenBank/DDBJ whole genome shotgun (WGS) entry which is preliminary data.</text>
</comment>
<keyword evidence="3" id="KW-0560">Oxidoreductase</keyword>